<dbReference type="SUPFAM" id="SSF54001">
    <property type="entry name" value="Cysteine proteinases"/>
    <property type="match status" value="1"/>
</dbReference>
<sequence length="390" mass="44553">MIRKSIVLAGMFCSLSLFAQEELIKKVINNASLNSKFEFKELINLESTSVKSQGKAGTCWSYSGNSFIESEMIRMGKKPVDVAEIFTARQVYLGKARNYILFGGNMGLGDGAELHDVMNILRDKGAMPQQAYTLEDYGKGEVKSDELQKRFKEILDEYIKNPNNNSATWVTDINNYLDEKLGKLPTHFDYMGKSYTPQTFAKEVIGINPNNYVEFSSYKDRGYYQKIVQPVSDNWSYDQLYNVPMKELTNIVDYALSKGYTIGWATDVSEPYFSWKNGVAQVPNLDLYNITPEEQKTIFDGPSQEKEITEDLRLDGLYTMNTTDDHGMHIVGLAKDQNGKEYYKVKNSWGETNDYKGYLYVTKAYVQLKTTAIMIHKNAIPKLLKNKFHI</sequence>
<dbReference type="InterPro" id="IPR004134">
    <property type="entry name" value="Peptidase_C1B"/>
</dbReference>
<comment type="caution">
    <text evidence="4">The sequence shown here is derived from an EMBL/GenBank/DDBJ whole genome shotgun (WGS) entry which is preliminary data.</text>
</comment>
<keyword evidence="1" id="KW-0645">Protease</keyword>
<feature type="chain" id="PRO_5015707237" description="Aminopeptidase" evidence="3">
    <location>
        <begin position="20"/>
        <end position="390"/>
    </location>
</feature>
<dbReference type="AlphaFoldDB" id="A0A2U1JLB0"/>
<dbReference type="InterPro" id="IPR038765">
    <property type="entry name" value="Papain-like_cys_pep_sf"/>
</dbReference>
<organism evidence="4 5">
    <name type="scientific">Flavobacterium psychrotolerans</name>
    <dbReference type="NCBI Taxonomy" id="2169410"/>
    <lineage>
        <taxon>Bacteria</taxon>
        <taxon>Pseudomonadati</taxon>
        <taxon>Bacteroidota</taxon>
        <taxon>Flavobacteriia</taxon>
        <taxon>Flavobacteriales</taxon>
        <taxon>Flavobacteriaceae</taxon>
        <taxon>Flavobacterium</taxon>
    </lineage>
</organism>
<protein>
    <recommendedName>
        <fullName evidence="1">Aminopeptidase</fullName>
    </recommendedName>
</protein>
<dbReference type="Gene3D" id="3.90.70.10">
    <property type="entry name" value="Cysteine proteinases"/>
    <property type="match status" value="1"/>
</dbReference>
<proteinExistence type="inferred from homology"/>
<dbReference type="InterPro" id="IPR000169">
    <property type="entry name" value="Pept_cys_AS"/>
</dbReference>
<feature type="active site" evidence="2">
    <location>
        <position position="59"/>
    </location>
</feature>
<dbReference type="GO" id="GO:0070005">
    <property type="term" value="F:cysteine-type aminopeptidase activity"/>
    <property type="evidence" value="ECO:0007669"/>
    <property type="project" value="InterPro"/>
</dbReference>
<evidence type="ECO:0000256" key="1">
    <source>
        <dbReference type="PIRNR" id="PIRNR005700"/>
    </source>
</evidence>
<dbReference type="GO" id="GO:0006508">
    <property type="term" value="P:proteolysis"/>
    <property type="evidence" value="ECO:0007669"/>
    <property type="project" value="UniProtKB-KW"/>
</dbReference>
<keyword evidence="1 4" id="KW-0031">Aminopeptidase</keyword>
<dbReference type="PIRSF" id="PIRSF005700">
    <property type="entry name" value="PepC"/>
    <property type="match status" value="1"/>
</dbReference>
<dbReference type="OrthoDB" id="9814054at2"/>
<feature type="active site" evidence="2">
    <location>
        <position position="326"/>
    </location>
</feature>
<dbReference type="Proteomes" id="UP000245449">
    <property type="component" value="Unassembled WGS sequence"/>
</dbReference>
<evidence type="ECO:0000313" key="5">
    <source>
        <dbReference type="Proteomes" id="UP000245449"/>
    </source>
</evidence>
<keyword evidence="5" id="KW-1185">Reference proteome</keyword>
<feature type="signal peptide" evidence="3">
    <location>
        <begin position="1"/>
        <end position="19"/>
    </location>
</feature>
<keyword evidence="1" id="KW-0378">Hydrolase</keyword>
<keyword evidence="1" id="KW-0788">Thiol protease</keyword>
<evidence type="ECO:0000256" key="2">
    <source>
        <dbReference type="PIRSR" id="PIRSR005700-1"/>
    </source>
</evidence>
<reference evidence="4 5" key="1">
    <citation type="submission" date="2018-04" db="EMBL/GenBank/DDBJ databases">
        <title>Flavobacterium sp. nov., isolated from glacier ice.</title>
        <authorList>
            <person name="Liu Q."/>
            <person name="Xin Y.-H."/>
        </authorList>
    </citation>
    <scope>NUCLEOTIDE SEQUENCE [LARGE SCALE GENOMIC DNA]</scope>
    <source>
        <strain evidence="4 5">RB1R5</strain>
    </source>
</reference>
<feature type="active site" evidence="2">
    <location>
        <position position="347"/>
    </location>
</feature>
<dbReference type="PROSITE" id="PS00139">
    <property type="entry name" value="THIOL_PROTEASE_CYS"/>
    <property type="match status" value="1"/>
</dbReference>
<dbReference type="EMBL" id="QCZI01000006">
    <property type="protein sequence ID" value="PWA05663.1"/>
    <property type="molecule type" value="Genomic_DNA"/>
</dbReference>
<name>A0A2U1JLB0_9FLAO</name>
<accession>A0A2U1JLB0</accession>
<evidence type="ECO:0000313" key="4">
    <source>
        <dbReference type="EMBL" id="PWA05663.1"/>
    </source>
</evidence>
<keyword evidence="3" id="KW-0732">Signal</keyword>
<gene>
    <name evidence="4" type="ORF">DB895_06695</name>
</gene>
<dbReference type="RefSeq" id="WP_116724590.1">
    <property type="nucleotide sequence ID" value="NZ_QCZI01000006.1"/>
</dbReference>
<comment type="similarity">
    <text evidence="1">Belongs to the peptidase C1 family.</text>
</comment>
<dbReference type="Pfam" id="PF03051">
    <property type="entry name" value="Peptidase_C1_2"/>
    <property type="match status" value="1"/>
</dbReference>
<evidence type="ECO:0000256" key="3">
    <source>
        <dbReference type="SAM" id="SignalP"/>
    </source>
</evidence>